<dbReference type="AlphaFoldDB" id="A0A4Q9H4K2"/>
<gene>
    <name evidence="5 10" type="primary">xseA</name>
    <name evidence="10" type="ORF">EYS42_04105</name>
</gene>
<proteinExistence type="inferred from homology"/>
<dbReference type="InterPro" id="IPR025824">
    <property type="entry name" value="OB-fold_nuc-bd_dom"/>
</dbReference>
<dbReference type="HAMAP" id="MF_00378">
    <property type="entry name" value="Exonuc_7_L"/>
    <property type="match status" value="1"/>
</dbReference>
<name>A0A4Q9H4K2_9BURK</name>
<dbReference type="PANTHER" id="PTHR30008">
    <property type="entry name" value="EXODEOXYRIBONUCLEASE 7 LARGE SUBUNIT"/>
    <property type="match status" value="1"/>
</dbReference>
<dbReference type="OrthoDB" id="9802795at2"/>
<dbReference type="GO" id="GO:0005737">
    <property type="term" value="C:cytoplasm"/>
    <property type="evidence" value="ECO:0007669"/>
    <property type="project" value="UniProtKB-SubCell"/>
</dbReference>
<evidence type="ECO:0000313" key="10">
    <source>
        <dbReference type="EMBL" id="TBO32394.1"/>
    </source>
</evidence>
<protein>
    <recommendedName>
        <fullName evidence="5">Exodeoxyribonuclease 7 large subunit</fullName>
        <ecNumber evidence="5">3.1.11.6</ecNumber>
    </recommendedName>
    <alternativeName>
        <fullName evidence="5">Exodeoxyribonuclease VII large subunit</fullName>
        <shortName evidence="5">Exonuclease VII large subunit</shortName>
    </alternativeName>
</protein>
<evidence type="ECO:0000256" key="2">
    <source>
        <dbReference type="ARBA" id="ARBA00022722"/>
    </source>
</evidence>
<keyword evidence="2 5" id="KW-0540">Nuclease</keyword>
<dbReference type="GO" id="GO:0008855">
    <property type="term" value="F:exodeoxyribonuclease VII activity"/>
    <property type="evidence" value="ECO:0007669"/>
    <property type="project" value="UniProtKB-UniRule"/>
</dbReference>
<dbReference type="GO" id="GO:0009318">
    <property type="term" value="C:exodeoxyribonuclease VII complex"/>
    <property type="evidence" value="ECO:0007669"/>
    <property type="project" value="UniProtKB-UniRule"/>
</dbReference>
<evidence type="ECO:0000256" key="7">
    <source>
        <dbReference type="SAM" id="MobiDB-lite"/>
    </source>
</evidence>
<comment type="subunit">
    <text evidence="5">Heterooligomer composed of large and small subunits.</text>
</comment>
<dbReference type="RefSeq" id="WP_130966608.1">
    <property type="nucleotide sequence ID" value="NZ_SIXI01000002.1"/>
</dbReference>
<dbReference type="Proteomes" id="UP000292120">
    <property type="component" value="Unassembled WGS sequence"/>
</dbReference>
<evidence type="ECO:0000259" key="8">
    <source>
        <dbReference type="Pfam" id="PF02601"/>
    </source>
</evidence>
<keyword evidence="11" id="KW-1185">Reference proteome</keyword>
<reference evidence="10 11" key="1">
    <citation type="submission" date="2019-02" db="EMBL/GenBank/DDBJ databases">
        <title>Aquabacterium sp. strain KMB7.</title>
        <authorList>
            <person name="Chen W.-M."/>
        </authorList>
    </citation>
    <scope>NUCLEOTIDE SEQUENCE [LARGE SCALE GENOMIC DNA]</scope>
    <source>
        <strain evidence="10 11">KMB7</strain>
    </source>
</reference>
<dbReference type="EMBL" id="SIXI01000002">
    <property type="protein sequence ID" value="TBO32394.1"/>
    <property type="molecule type" value="Genomic_DNA"/>
</dbReference>
<feature type="region of interest" description="Disordered" evidence="7">
    <location>
        <begin position="1"/>
        <end position="22"/>
    </location>
</feature>
<evidence type="ECO:0000256" key="4">
    <source>
        <dbReference type="ARBA" id="ARBA00022839"/>
    </source>
</evidence>
<evidence type="ECO:0000259" key="9">
    <source>
        <dbReference type="Pfam" id="PF13742"/>
    </source>
</evidence>
<dbReference type="InterPro" id="IPR003753">
    <property type="entry name" value="Exonuc_VII_L"/>
</dbReference>
<dbReference type="Pfam" id="PF13742">
    <property type="entry name" value="tRNA_anti_2"/>
    <property type="match status" value="1"/>
</dbReference>
<accession>A0A4Q9H4K2</accession>
<evidence type="ECO:0000256" key="6">
    <source>
        <dbReference type="RuleBase" id="RU004355"/>
    </source>
</evidence>
<sequence>MGWLEDTARGRSGVGSGGGRGSAAEVAPRARVWGVAALVQAVADTLSARYGTVVVQGELSGVTVASSGHAYFTLKDESGQAALRCAMFRRAFSQVGFRPMDGQRVEVQGKVSVFEARGELQLVVESLQRAGEGALFEQFLRLKARLEAEGLFDASRKRPIAPWPRRVGVVTSLGAAALRDVLTALRRRAPHVDVLVLPCSVQGAEAPPQIVQALQVAQAWRGTDGLGLDTVLLCRGGGSLEDLWAFNDERVVRAVAASAVPVICGVGHETDITLADLAADLRAPTPTAAAELCSLPRADQLEALDDLAMSLTDALHRRLDQQAQRLDRLALRLSRPGGLVHSARQEVFALEARMRQVLPQRLLAERHHCATAAQRLPQALSQRLAQADRALALQASRLNLLDPRRTLERGYAWVEGEDGLAVTGVAQLHPGQALAVHLADGVAQTTVQQVTPTHPVKPTDSAG</sequence>
<comment type="caution">
    <text evidence="10">The sequence shown here is derived from an EMBL/GenBank/DDBJ whole genome shotgun (WGS) entry which is preliminary data.</text>
</comment>
<evidence type="ECO:0000256" key="1">
    <source>
        <dbReference type="ARBA" id="ARBA00022490"/>
    </source>
</evidence>
<dbReference type="GO" id="GO:0006308">
    <property type="term" value="P:DNA catabolic process"/>
    <property type="evidence" value="ECO:0007669"/>
    <property type="project" value="UniProtKB-UniRule"/>
</dbReference>
<dbReference type="EC" id="3.1.11.6" evidence="5"/>
<dbReference type="PANTHER" id="PTHR30008:SF0">
    <property type="entry name" value="EXODEOXYRIBONUCLEASE 7 LARGE SUBUNIT"/>
    <property type="match status" value="1"/>
</dbReference>
<comment type="subcellular location">
    <subcellularLocation>
        <location evidence="5 6">Cytoplasm</location>
    </subcellularLocation>
</comment>
<evidence type="ECO:0000256" key="3">
    <source>
        <dbReference type="ARBA" id="ARBA00022801"/>
    </source>
</evidence>
<keyword evidence="1 5" id="KW-0963">Cytoplasm</keyword>
<comment type="function">
    <text evidence="5">Bidirectionally degrades single-stranded DNA into large acid-insoluble oligonucleotides, which are then degraded further into small acid-soluble oligonucleotides.</text>
</comment>
<organism evidence="10 11">
    <name type="scientific">Aquabacterium lacunae</name>
    <dbReference type="NCBI Taxonomy" id="2528630"/>
    <lineage>
        <taxon>Bacteria</taxon>
        <taxon>Pseudomonadati</taxon>
        <taxon>Pseudomonadota</taxon>
        <taxon>Betaproteobacteria</taxon>
        <taxon>Burkholderiales</taxon>
        <taxon>Aquabacterium</taxon>
    </lineage>
</organism>
<dbReference type="NCBIfam" id="TIGR00237">
    <property type="entry name" value="xseA"/>
    <property type="match status" value="1"/>
</dbReference>
<dbReference type="GO" id="GO:0003676">
    <property type="term" value="F:nucleic acid binding"/>
    <property type="evidence" value="ECO:0007669"/>
    <property type="project" value="InterPro"/>
</dbReference>
<comment type="catalytic activity">
    <reaction evidence="5 6">
        <text>Exonucleolytic cleavage in either 5'- to 3'- or 3'- to 5'-direction to yield nucleoside 5'-phosphates.</text>
        <dbReference type="EC" id="3.1.11.6"/>
    </reaction>
</comment>
<comment type="similarity">
    <text evidence="5 6">Belongs to the XseA family.</text>
</comment>
<feature type="compositionally biased region" description="Gly residues" evidence="7">
    <location>
        <begin position="12"/>
        <end position="21"/>
    </location>
</feature>
<dbReference type="InterPro" id="IPR020579">
    <property type="entry name" value="Exonuc_VII_lsu_C"/>
</dbReference>
<feature type="domain" description="OB-fold nucleic acid binding" evidence="9">
    <location>
        <begin position="35"/>
        <end position="127"/>
    </location>
</feature>
<keyword evidence="4 5" id="KW-0269">Exonuclease</keyword>
<keyword evidence="3 5" id="KW-0378">Hydrolase</keyword>
<feature type="domain" description="Exonuclease VII large subunit C-terminal" evidence="8">
    <location>
        <begin position="151"/>
        <end position="445"/>
    </location>
</feature>
<dbReference type="Pfam" id="PF02601">
    <property type="entry name" value="Exonuc_VII_L"/>
    <property type="match status" value="1"/>
</dbReference>
<dbReference type="CDD" id="cd04489">
    <property type="entry name" value="ExoVII_LU_OBF"/>
    <property type="match status" value="1"/>
</dbReference>
<evidence type="ECO:0000313" key="11">
    <source>
        <dbReference type="Proteomes" id="UP000292120"/>
    </source>
</evidence>
<evidence type="ECO:0000256" key="5">
    <source>
        <dbReference type="HAMAP-Rule" id="MF_00378"/>
    </source>
</evidence>